<evidence type="ECO:0000256" key="3">
    <source>
        <dbReference type="ARBA" id="ARBA00022839"/>
    </source>
</evidence>
<dbReference type="InterPro" id="IPR012337">
    <property type="entry name" value="RNaseH-like_sf"/>
</dbReference>
<sequence>MSLIIFFDTETTGLPDFKAPSEAPHQPHLTQIGAILVDEDTREELETLDVLVKPDGWEIGEEAAALTGITTERALAEGIPEAEAVDRFMAMHAKAAGRIAFNEAFDCRILRIALMRYRDPEQADAWKTAPALCAATASTSICKLPPTAKMIAVRRHHPKTPKLSEAYEFFTGRQLVGAHSAIVDVRALMAVWWAIQDGIRERVVLDDRAAA</sequence>
<comment type="caution">
    <text evidence="5">The sequence shown here is derived from an EMBL/GenBank/DDBJ whole genome shotgun (WGS) entry which is preliminary data.</text>
</comment>
<dbReference type="CDD" id="cd06127">
    <property type="entry name" value="DEDDh"/>
    <property type="match status" value="1"/>
</dbReference>
<dbReference type="Gene3D" id="3.30.420.10">
    <property type="entry name" value="Ribonuclease H-like superfamily/Ribonuclease H"/>
    <property type="match status" value="1"/>
</dbReference>
<dbReference type="RefSeq" id="WP_088383809.1">
    <property type="nucleotide sequence ID" value="NZ_NIOF01000002.1"/>
</dbReference>
<dbReference type="InterPro" id="IPR013520">
    <property type="entry name" value="Ribonucl_H"/>
</dbReference>
<keyword evidence="3" id="KW-0269">Exonuclease</keyword>
<evidence type="ECO:0000313" key="5">
    <source>
        <dbReference type="EMBL" id="OWQ92000.1"/>
    </source>
</evidence>
<dbReference type="OrthoDB" id="280774at2"/>
<dbReference type="GO" id="GO:0003676">
    <property type="term" value="F:nucleic acid binding"/>
    <property type="evidence" value="ECO:0007669"/>
    <property type="project" value="InterPro"/>
</dbReference>
<dbReference type="SMART" id="SM00479">
    <property type="entry name" value="EXOIII"/>
    <property type="match status" value="1"/>
</dbReference>
<dbReference type="PANTHER" id="PTHR30231">
    <property type="entry name" value="DNA POLYMERASE III SUBUNIT EPSILON"/>
    <property type="match status" value="1"/>
</dbReference>
<protein>
    <recommendedName>
        <fullName evidence="4">Exonuclease domain-containing protein</fullName>
    </recommendedName>
</protein>
<evidence type="ECO:0000313" key="6">
    <source>
        <dbReference type="Proteomes" id="UP000197468"/>
    </source>
</evidence>
<keyword evidence="1" id="KW-0540">Nuclease</keyword>
<accession>A0A246JHK4</accession>
<dbReference type="AlphaFoldDB" id="A0A246JHK4"/>
<reference evidence="5 6" key="1">
    <citation type="journal article" date="2008" name="Int. J. Syst. Evol. Microbiol.">
        <title>Description of Roseateles aquatilis sp. nov. and Roseateles terrae sp. nov., in the class Betaproteobacteria, and emended description of the genus Roseateles.</title>
        <authorList>
            <person name="Gomila M."/>
            <person name="Bowien B."/>
            <person name="Falsen E."/>
            <person name="Moore E.R."/>
            <person name="Lalucat J."/>
        </authorList>
    </citation>
    <scope>NUCLEOTIDE SEQUENCE [LARGE SCALE GENOMIC DNA]</scope>
    <source>
        <strain evidence="5 6">CCUG 48205</strain>
    </source>
</reference>
<organism evidence="5 6">
    <name type="scientific">Roseateles aquatilis</name>
    <dbReference type="NCBI Taxonomy" id="431061"/>
    <lineage>
        <taxon>Bacteria</taxon>
        <taxon>Pseudomonadati</taxon>
        <taxon>Pseudomonadota</taxon>
        <taxon>Betaproteobacteria</taxon>
        <taxon>Burkholderiales</taxon>
        <taxon>Sphaerotilaceae</taxon>
        <taxon>Roseateles</taxon>
    </lineage>
</organism>
<name>A0A246JHK4_9BURK</name>
<gene>
    <name evidence="5" type="ORF">CDN99_06475</name>
</gene>
<feature type="domain" description="Exonuclease" evidence="4">
    <location>
        <begin position="3"/>
        <end position="201"/>
    </location>
</feature>
<dbReference type="SUPFAM" id="SSF53098">
    <property type="entry name" value="Ribonuclease H-like"/>
    <property type="match status" value="1"/>
</dbReference>
<dbReference type="PANTHER" id="PTHR30231:SF4">
    <property type="entry name" value="PROTEIN NEN2"/>
    <property type="match status" value="1"/>
</dbReference>
<keyword evidence="2" id="KW-0378">Hydrolase</keyword>
<evidence type="ECO:0000256" key="2">
    <source>
        <dbReference type="ARBA" id="ARBA00022801"/>
    </source>
</evidence>
<evidence type="ECO:0000256" key="1">
    <source>
        <dbReference type="ARBA" id="ARBA00022722"/>
    </source>
</evidence>
<dbReference type="EMBL" id="NIOF01000002">
    <property type="protein sequence ID" value="OWQ92000.1"/>
    <property type="molecule type" value="Genomic_DNA"/>
</dbReference>
<dbReference type="Pfam" id="PF00929">
    <property type="entry name" value="RNase_T"/>
    <property type="match status" value="1"/>
</dbReference>
<dbReference type="InterPro" id="IPR036397">
    <property type="entry name" value="RNaseH_sf"/>
</dbReference>
<dbReference type="Proteomes" id="UP000197468">
    <property type="component" value="Unassembled WGS sequence"/>
</dbReference>
<evidence type="ECO:0000259" key="4">
    <source>
        <dbReference type="SMART" id="SM00479"/>
    </source>
</evidence>
<dbReference type="GO" id="GO:0006259">
    <property type="term" value="P:DNA metabolic process"/>
    <property type="evidence" value="ECO:0007669"/>
    <property type="project" value="UniProtKB-ARBA"/>
</dbReference>
<keyword evidence="6" id="KW-1185">Reference proteome</keyword>
<dbReference type="GO" id="GO:0008408">
    <property type="term" value="F:3'-5' exonuclease activity"/>
    <property type="evidence" value="ECO:0007669"/>
    <property type="project" value="TreeGrafter"/>
</dbReference>
<proteinExistence type="predicted"/>